<evidence type="ECO:0000313" key="9">
    <source>
        <dbReference type="Proteomes" id="UP000193427"/>
    </source>
</evidence>
<comment type="subcellular location">
    <subcellularLocation>
        <location evidence="1">Cell membrane</location>
        <topology evidence="1">Multi-pass membrane protein</topology>
    </subcellularLocation>
</comment>
<keyword evidence="9" id="KW-1185">Reference proteome</keyword>
<dbReference type="PANTHER" id="PTHR33452:SF1">
    <property type="entry name" value="INNER MEMBRANE PROTEIN YPHA-RELATED"/>
    <property type="match status" value="1"/>
</dbReference>
<dbReference type="KEGG" id="rgu:A4W93_27725"/>
<evidence type="ECO:0000256" key="5">
    <source>
        <dbReference type="ARBA" id="ARBA00022989"/>
    </source>
</evidence>
<gene>
    <name evidence="8" type="ORF">A4W93_27725</name>
</gene>
<protein>
    <submittedName>
        <fullName evidence="8">DoxX family protein</fullName>
    </submittedName>
</protein>
<evidence type="ECO:0000256" key="1">
    <source>
        <dbReference type="ARBA" id="ARBA00004651"/>
    </source>
</evidence>
<dbReference type="GO" id="GO:0005886">
    <property type="term" value="C:plasma membrane"/>
    <property type="evidence" value="ECO:0007669"/>
    <property type="project" value="UniProtKB-SubCell"/>
</dbReference>
<sequence>MQQTLTLAGRILLAWIFLSSGLEKLGALQGTAEAIASTGLPLEFPLAVLVAVFEVTAAAALVVGWYTRAAALALALFTVAASFLFHAYWQVPPAQQHVQQLLFLKNLAITGGLLSVGAFGPGGWSVDARRAR</sequence>
<evidence type="ECO:0000256" key="4">
    <source>
        <dbReference type="ARBA" id="ARBA00022692"/>
    </source>
</evidence>
<dbReference type="EMBL" id="CP015118">
    <property type="protein sequence ID" value="ARN24087.1"/>
    <property type="molecule type" value="Genomic_DNA"/>
</dbReference>
<keyword evidence="3" id="KW-1003">Cell membrane</keyword>
<dbReference type="PANTHER" id="PTHR33452">
    <property type="entry name" value="OXIDOREDUCTASE CATD-RELATED"/>
    <property type="match status" value="1"/>
</dbReference>
<dbReference type="InterPro" id="IPR032808">
    <property type="entry name" value="DoxX"/>
</dbReference>
<keyword evidence="6 7" id="KW-0472">Membrane</keyword>
<organism evidence="8 9">
    <name type="scientific">Piscinibacter gummiphilus</name>
    <dbReference type="NCBI Taxonomy" id="946333"/>
    <lineage>
        <taxon>Bacteria</taxon>
        <taxon>Pseudomonadati</taxon>
        <taxon>Pseudomonadota</taxon>
        <taxon>Betaproteobacteria</taxon>
        <taxon>Burkholderiales</taxon>
        <taxon>Sphaerotilaceae</taxon>
        <taxon>Piscinibacter</taxon>
    </lineage>
</organism>
<dbReference type="AlphaFoldDB" id="A0A1W6LIP5"/>
<proteinExistence type="inferred from homology"/>
<dbReference type="STRING" id="946333.A4W93_27725"/>
<evidence type="ECO:0000256" key="3">
    <source>
        <dbReference type="ARBA" id="ARBA00022475"/>
    </source>
</evidence>
<comment type="similarity">
    <text evidence="2">Belongs to the DoxX family.</text>
</comment>
<feature type="transmembrane region" description="Helical" evidence="7">
    <location>
        <begin position="101"/>
        <end position="124"/>
    </location>
</feature>
<reference evidence="8 9" key="1">
    <citation type="submission" date="2016-04" db="EMBL/GenBank/DDBJ databases">
        <title>Complete genome sequence of natural rubber-degrading, novel Gram-negative bacterium, Rhizobacter gummiphilus strain NS21.</title>
        <authorList>
            <person name="Tabata M."/>
            <person name="Kasai D."/>
            <person name="Fukuda M."/>
        </authorList>
    </citation>
    <scope>NUCLEOTIDE SEQUENCE [LARGE SCALE GENOMIC DNA]</scope>
    <source>
        <strain evidence="8 9">NS21</strain>
    </source>
</reference>
<keyword evidence="5 7" id="KW-1133">Transmembrane helix</keyword>
<dbReference type="InterPro" id="IPR051907">
    <property type="entry name" value="DoxX-like_oxidoreductase"/>
</dbReference>
<name>A0A1W6LIP5_9BURK</name>
<dbReference type="Pfam" id="PF07681">
    <property type="entry name" value="DoxX"/>
    <property type="match status" value="1"/>
</dbReference>
<accession>A0A1W6LIP5</accession>
<evidence type="ECO:0000313" key="8">
    <source>
        <dbReference type="EMBL" id="ARN24087.1"/>
    </source>
</evidence>
<feature type="transmembrane region" description="Helical" evidence="7">
    <location>
        <begin position="44"/>
        <end position="63"/>
    </location>
</feature>
<dbReference type="Proteomes" id="UP000193427">
    <property type="component" value="Chromosome"/>
</dbReference>
<evidence type="ECO:0000256" key="2">
    <source>
        <dbReference type="ARBA" id="ARBA00006679"/>
    </source>
</evidence>
<evidence type="ECO:0000256" key="7">
    <source>
        <dbReference type="SAM" id="Phobius"/>
    </source>
</evidence>
<keyword evidence="4 7" id="KW-0812">Transmembrane</keyword>
<feature type="transmembrane region" description="Helical" evidence="7">
    <location>
        <begin position="70"/>
        <end position="89"/>
    </location>
</feature>
<evidence type="ECO:0000256" key="6">
    <source>
        <dbReference type="ARBA" id="ARBA00023136"/>
    </source>
</evidence>